<name>A0ABM8G2E9_9CELL</name>
<dbReference type="InterPro" id="IPR013783">
    <property type="entry name" value="Ig-like_fold"/>
</dbReference>
<dbReference type="Proteomes" id="UP001321475">
    <property type="component" value="Chromosome"/>
</dbReference>
<evidence type="ECO:0000313" key="2">
    <source>
        <dbReference type="EMBL" id="BDZ42278.1"/>
    </source>
</evidence>
<reference evidence="3" key="1">
    <citation type="journal article" date="2019" name="Int. J. Syst. Evol. Microbiol.">
        <title>The Global Catalogue of Microorganisms (GCM) 10K type strain sequencing project: providing services to taxonomists for standard genome sequencing and annotation.</title>
        <authorList>
            <consortium name="The Broad Institute Genomics Platform"/>
            <consortium name="The Broad Institute Genome Sequencing Center for Infectious Disease"/>
            <person name="Wu L."/>
            <person name="Ma J."/>
        </authorList>
    </citation>
    <scope>NUCLEOTIDE SEQUENCE [LARGE SCALE GENOMIC DNA]</scope>
    <source>
        <strain evidence="3">NBRC 108565</strain>
    </source>
</reference>
<organism evidence="2 3">
    <name type="scientific">Paraoerskovia sediminicola</name>
    <dbReference type="NCBI Taxonomy" id="1138587"/>
    <lineage>
        <taxon>Bacteria</taxon>
        <taxon>Bacillati</taxon>
        <taxon>Actinomycetota</taxon>
        <taxon>Actinomycetes</taxon>
        <taxon>Micrococcales</taxon>
        <taxon>Cellulomonadaceae</taxon>
        <taxon>Paraoerskovia</taxon>
    </lineage>
</organism>
<sequence length="436" mass="46894">MDFADERGAEAAAVYFLALYPYVMATGDTAEWDAMSFTETCDFCVEVVDDAKEIRTAGNSFVGGGLALSDIQVHEQDTLIGGYPVTARYVQAVSIEGSRAGAPMKETPRQRATYKSTHSTLAIDGVCLLSEQTSMTSMASSTRAALVVVVTTSLILTWVTGVTATNAAADEHRDRSLFGTASGSQMSMEYKVPARRGQATRSEPQSPTLTDFRRVPEALCSPLDTTSHLRDDCDVTRESEGGAPECAIDELARDPLFTRSRESVDHPWGPWTPVRAGRCLTAADLAPEMEREFRALPITPPTMTVQPPSGWTLVHFDTIAYTESADATAQTFDISLLGVPVEVRAESSEFAFDFGDGSAPVVTTDPGAPYPDQTVTHSYSDVGRRTISLSTTWTGQFRIAGTPTWSDITGTAETTSVAPPIDVVEARSRLVGSTLD</sequence>
<proteinExistence type="predicted"/>
<dbReference type="PROSITE" id="PS50093">
    <property type="entry name" value="PKD"/>
    <property type="match status" value="1"/>
</dbReference>
<dbReference type="EMBL" id="AP027729">
    <property type="protein sequence ID" value="BDZ42278.1"/>
    <property type="molecule type" value="Genomic_DNA"/>
</dbReference>
<gene>
    <name evidence="2" type="ORF">GCM10025865_15770</name>
</gene>
<evidence type="ECO:0000313" key="3">
    <source>
        <dbReference type="Proteomes" id="UP001321475"/>
    </source>
</evidence>
<protein>
    <recommendedName>
        <fullName evidence="1">PKD domain-containing protein</fullName>
    </recommendedName>
</protein>
<evidence type="ECO:0000259" key="1">
    <source>
        <dbReference type="PROSITE" id="PS50093"/>
    </source>
</evidence>
<accession>A0ABM8G2E9</accession>
<dbReference type="InterPro" id="IPR000601">
    <property type="entry name" value="PKD_dom"/>
</dbReference>
<keyword evidence="3" id="KW-1185">Reference proteome</keyword>
<feature type="domain" description="PKD" evidence="1">
    <location>
        <begin position="350"/>
        <end position="392"/>
    </location>
</feature>
<dbReference type="Gene3D" id="2.60.40.10">
    <property type="entry name" value="Immunoglobulins"/>
    <property type="match status" value="1"/>
</dbReference>
<dbReference type="RefSeq" id="WP_286219269.1">
    <property type="nucleotide sequence ID" value="NZ_AP027729.1"/>
</dbReference>